<dbReference type="HAMAP" id="MF_02120">
    <property type="entry name" value="LysA"/>
    <property type="match status" value="1"/>
</dbReference>
<proteinExistence type="inferred from homology"/>
<dbReference type="RefSeq" id="WP_072864410.1">
    <property type="nucleotide sequence ID" value="NZ_FQUI01000016.1"/>
</dbReference>
<comment type="catalytic activity">
    <reaction evidence="5 8">
        <text>meso-2,6-diaminopimelate + H(+) = L-lysine + CO2</text>
        <dbReference type="Rhea" id="RHEA:15101"/>
        <dbReference type="ChEBI" id="CHEBI:15378"/>
        <dbReference type="ChEBI" id="CHEBI:16526"/>
        <dbReference type="ChEBI" id="CHEBI:32551"/>
        <dbReference type="ChEBI" id="CHEBI:57791"/>
        <dbReference type="EC" id="4.1.1.20"/>
    </reaction>
</comment>
<evidence type="ECO:0000313" key="10">
    <source>
        <dbReference type="EMBL" id="SHE80283.1"/>
    </source>
</evidence>
<dbReference type="InterPro" id="IPR029066">
    <property type="entry name" value="PLP-binding_barrel"/>
</dbReference>
<dbReference type="Gene3D" id="3.20.20.10">
    <property type="entry name" value="Alanine racemase"/>
    <property type="match status" value="1"/>
</dbReference>
<comment type="cofactor">
    <cofactor evidence="1 5 7 8">
        <name>pyridoxal 5'-phosphate</name>
        <dbReference type="ChEBI" id="CHEBI:597326"/>
    </cofactor>
</comment>
<dbReference type="Pfam" id="PF02784">
    <property type="entry name" value="Orn_Arg_deC_N"/>
    <property type="match status" value="1"/>
</dbReference>
<feature type="domain" description="Orn/DAP/Arg decarboxylase 2 N-terminal" evidence="9">
    <location>
        <begin position="22"/>
        <end position="253"/>
    </location>
</feature>
<keyword evidence="5" id="KW-0028">Amino-acid biosynthesis</keyword>
<dbReference type="CDD" id="cd06828">
    <property type="entry name" value="PLPDE_III_DapDC"/>
    <property type="match status" value="1"/>
</dbReference>
<evidence type="ECO:0000256" key="2">
    <source>
        <dbReference type="ARBA" id="ARBA00022793"/>
    </source>
</evidence>
<dbReference type="UniPathway" id="UPA00034">
    <property type="reaction ID" value="UER00027"/>
</dbReference>
<evidence type="ECO:0000256" key="8">
    <source>
        <dbReference type="RuleBase" id="RU003738"/>
    </source>
</evidence>
<evidence type="ECO:0000256" key="4">
    <source>
        <dbReference type="ARBA" id="ARBA00023239"/>
    </source>
</evidence>
<sequence length="388" mass="44838">MKELLENINEKFGTPAYVYFEEEIEKRINKMWNIFKDINLTPTFAVKANNNPNILKLLNKYDFGADIVTIGEYKAAELAGIPKEKIVWNGNGKSKEEIQFLNKKIKYVNIDSFEEMRFWQENNNEEIEFFLRVNPDINAKTHPHISTGLKKNKFGIPIHMVEKVLKNFPDKRIKGLHFHIGSQITEIEPFVKTFEIAKQFSEKYNFRKINIGGGWGINYVGKELDLDKYKKKVIPLLKRYDEVILELGRFIIAPAGILLLKVVQIKETENKTFIVTNGGMNDLIRPALYNSYHEPVFLNPTENKKLADIVGPLCESGDKLVWDKILPIPELNSLIYLKNSGAYGYSMSNNYNSALKPAEILVTKNHETKLIRKRESYDDLYKNIIIDG</sequence>
<feature type="binding site" evidence="5">
    <location>
        <position position="289"/>
    </location>
    <ligand>
        <name>substrate</name>
    </ligand>
</feature>
<organism evidence="10 11">
    <name type="scientific">Marinitoga hydrogenitolerans (strain DSM 16785 / JCM 12826 / AT1271)</name>
    <dbReference type="NCBI Taxonomy" id="1122195"/>
    <lineage>
        <taxon>Bacteria</taxon>
        <taxon>Thermotogati</taxon>
        <taxon>Thermotogota</taxon>
        <taxon>Thermotogae</taxon>
        <taxon>Petrotogales</taxon>
        <taxon>Petrotogaceae</taxon>
        <taxon>Marinitoga</taxon>
    </lineage>
</organism>
<dbReference type="SUPFAM" id="SSF51419">
    <property type="entry name" value="PLP-binding barrel"/>
    <property type="match status" value="1"/>
</dbReference>
<comment type="subunit">
    <text evidence="5">Homodimer.</text>
</comment>
<feature type="binding site" evidence="5">
    <location>
        <position position="343"/>
    </location>
    <ligand>
        <name>substrate</name>
    </ligand>
</feature>
<dbReference type="GO" id="GO:0009089">
    <property type="term" value="P:lysine biosynthetic process via diaminopimelate"/>
    <property type="evidence" value="ECO:0007669"/>
    <property type="project" value="UniProtKB-UniRule"/>
</dbReference>
<evidence type="ECO:0000313" key="11">
    <source>
        <dbReference type="Proteomes" id="UP000184334"/>
    </source>
</evidence>
<evidence type="ECO:0000256" key="7">
    <source>
        <dbReference type="PIRSR" id="PIRSR600183-50"/>
    </source>
</evidence>
<dbReference type="Gene3D" id="2.40.37.10">
    <property type="entry name" value="Lyase, Ornithine Decarboxylase, Chain A, domain 1"/>
    <property type="match status" value="1"/>
</dbReference>
<feature type="binding site" evidence="5">
    <location>
        <position position="315"/>
    </location>
    <ligand>
        <name>substrate</name>
    </ligand>
</feature>
<evidence type="ECO:0000256" key="3">
    <source>
        <dbReference type="ARBA" id="ARBA00022898"/>
    </source>
</evidence>
<dbReference type="STRING" id="1122195.SAMN02745164_01167"/>
<dbReference type="InterPro" id="IPR022644">
    <property type="entry name" value="De-COase2_N"/>
</dbReference>
<dbReference type="GO" id="GO:0030170">
    <property type="term" value="F:pyridoxal phosphate binding"/>
    <property type="evidence" value="ECO:0007669"/>
    <property type="project" value="UniProtKB-UniRule"/>
</dbReference>
<dbReference type="Proteomes" id="UP000184334">
    <property type="component" value="Unassembled WGS sequence"/>
</dbReference>
<accession>A0A1M4WGT6</accession>
<dbReference type="OrthoDB" id="9802241at2"/>
<feature type="binding site" evidence="5">
    <location>
        <position position="285"/>
    </location>
    <ligand>
        <name>substrate</name>
    </ligand>
</feature>
<dbReference type="PRINTS" id="PR01181">
    <property type="entry name" value="DAPDCRBXLASE"/>
</dbReference>
<comment type="similarity">
    <text evidence="5">Belongs to the Orn/Lys/Arg decarboxylase class-II family. LysA subfamily.</text>
</comment>
<dbReference type="PANTHER" id="PTHR43727">
    <property type="entry name" value="DIAMINOPIMELATE DECARBOXYLASE"/>
    <property type="match status" value="1"/>
</dbReference>
<dbReference type="GO" id="GO:0008836">
    <property type="term" value="F:diaminopimelate decarboxylase activity"/>
    <property type="evidence" value="ECO:0007669"/>
    <property type="project" value="UniProtKB-UniRule"/>
</dbReference>
<dbReference type="FunFam" id="3.20.20.10:FF:000003">
    <property type="entry name" value="Diaminopimelate decarboxylase"/>
    <property type="match status" value="1"/>
</dbReference>
<feature type="binding site" evidence="5">
    <location>
        <position position="214"/>
    </location>
    <ligand>
        <name>pyridoxal 5'-phosphate</name>
        <dbReference type="ChEBI" id="CHEBI:597326"/>
    </ligand>
</feature>
<reference evidence="10" key="1">
    <citation type="submission" date="2016-11" db="EMBL/GenBank/DDBJ databases">
        <authorList>
            <person name="Varghese N."/>
            <person name="Submissions S."/>
        </authorList>
    </citation>
    <scope>NUCLEOTIDE SEQUENCE [LARGE SCALE GENOMIC DNA]</scope>
    <source>
        <strain evidence="10">DSM 16785</strain>
    </source>
</reference>
<evidence type="ECO:0000256" key="1">
    <source>
        <dbReference type="ARBA" id="ARBA00001933"/>
    </source>
</evidence>
<dbReference type="EMBL" id="FQUI01000016">
    <property type="protein sequence ID" value="SHE80283.1"/>
    <property type="molecule type" value="Genomic_DNA"/>
</dbReference>
<evidence type="ECO:0000256" key="5">
    <source>
        <dbReference type="HAMAP-Rule" id="MF_02120"/>
    </source>
</evidence>
<dbReference type="SUPFAM" id="SSF50621">
    <property type="entry name" value="Alanine racemase C-terminal domain-like"/>
    <property type="match status" value="1"/>
</dbReference>
<feature type="binding site" evidence="5">
    <location>
        <begin position="246"/>
        <end position="249"/>
    </location>
    <ligand>
        <name>pyridoxal 5'-phosphate</name>
        <dbReference type="ChEBI" id="CHEBI:597326"/>
    </ligand>
</feature>
<name>A0A1M4WGT6_MARH1</name>
<feature type="active site" description="Proton donor" evidence="7">
    <location>
        <position position="314"/>
    </location>
</feature>
<comment type="caution">
    <text evidence="10">The sequence shown here is derived from an EMBL/GenBank/DDBJ whole genome shotgun (WGS) entry which is preliminary data.</text>
</comment>
<dbReference type="InterPro" id="IPR002986">
    <property type="entry name" value="DAP_deCOOHase_LysA"/>
</dbReference>
<dbReference type="PANTHER" id="PTHR43727:SF2">
    <property type="entry name" value="GROUP IV DECARBOXYLASE"/>
    <property type="match status" value="1"/>
</dbReference>
<dbReference type="PRINTS" id="PR01179">
    <property type="entry name" value="ODADCRBXLASE"/>
</dbReference>
<feature type="modified residue" description="N6-(pyridoxal phosphate)lysine" evidence="5 7">
    <location>
        <position position="47"/>
    </location>
</feature>
<keyword evidence="3 5" id="KW-0663">Pyridoxal phosphate</keyword>
<keyword evidence="4 5" id="KW-0456">Lyase</keyword>
<dbReference type="InterPro" id="IPR009006">
    <property type="entry name" value="Ala_racemase/Decarboxylase_C"/>
</dbReference>
<dbReference type="InterPro" id="IPR000183">
    <property type="entry name" value="Orn/DAP/Arg_de-COase"/>
</dbReference>
<feature type="binding site" evidence="5">
    <location>
        <position position="249"/>
    </location>
    <ligand>
        <name>substrate</name>
    </ligand>
</feature>
<comment type="function">
    <text evidence="5">Specifically catalyzes the decarboxylation of meso-diaminopimelate (meso-DAP) to L-lysine.</text>
</comment>
<feature type="binding site" evidence="5">
    <location>
        <position position="343"/>
    </location>
    <ligand>
        <name>pyridoxal 5'-phosphate</name>
        <dbReference type="ChEBI" id="CHEBI:597326"/>
    </ligand>
</feature>
<dbReference type="EC" id="4.1.1.20" evidence="5 6"/>
<dbReference type="AlphaFoldDB" id="A0A1M4WGT6"/>
<evidence type="ECO:0000259" key="9">
    <source>
        <dbReference type="Pfam" id="PF02784"/>
    </source>
</evidence>
<gene>
    <name evidence="5" type="primary">lysA</name>
    <name evidence="10" type="ORF">SAMN02745164_01167</name>
</gene>
<protein>
    <recommendedName>
        <fullName evidence="5 6">Diaminopimelate decarboxylase</fullName>
        <shortName evidence="5">DAP decarboxylase</shortName>
        <shortName evidence="5">DAPDC</shortName>
        <ecNumber evidence="5 6">4.1.1.20</ecNumber>
    </recommendedName>
</protein>
<keyword evidence="11" id="KW-1185">Reference proteome</keyword>
<keyword evidence="5 8" id="KW-0457">Lysine biosynthesis</keyword>
<dbReference type="NCBIfam" id="TIGR01048">
    <property type="entry name" value="lysA"/>
    <property type="match status" value="1"/>
</dbReference>
<comment type="pathway">
    <text evidence="5 8">Amino-acid biosynthesis; L-lysine biosynthesis via DAP pathway; L-lysine from DL-2,6-diaminopimelate: step 1/1.</text>
</comment>
<evidence type="ECO:0000256" key="6">
    <source>
        <dbReference type="NCBIfam" id="TIGR01048"/>
    </source>
</evidence>
<keyword evidence="2 5" id="KW-0210">Decarboxylase</keyword>